<dbReference type="NCBIfam" id="TIGR02451">
    <property type="entry name" value="anti_sig_ChrR"/>
    <property type="match status" value="1"/>
</dbReference>
<proteinExistence type="predicted"/>
<name>A0A2M8H9B7_9GAMM</name>
<protein>
    <submittedName>
        <fullName evidence="2">Transcriptional regulator</fullName>
    </submittedName>
</protein>
<dbReference type="SUPFAM" id="SSF51182">
    <property type="entry name" value="RmlC-like cupins"/>
    <property type="match status" value="1"/>
</dbReference>
<keyword evidence="3" id="KW-1185">Reference proteome</keyword>
<dbReference type="InterPro" id="IPR014710">
    <property type="entry name" value="RmlC-like_jellyroll"/>
</dbReference>
<dbReference type="InterPro" id="IPR041916">
    <property type="entry name" value="Anti_sigma_zinc_sf"/>
</dbReference>
<organism evidence="2 3">
    <name type="scientific">Aeromonas lusitana</name>
    <dbReference type="NCBI Taxonomy" id="931529"/>
    <lineage>
        <taxon>Bacteria</taxon>
        <taxon>Pseudomonadati</taxon>
        <taxon>Pseudomonadota</taxon>
        <taxon>Gammaproteobacteria</taxon>
        <taxon>Aeromonadales</taxon>
        <taxon>Aeromonadaceae</taxon>
        <taxon>Aeromonas</taxon>
    </lineage>
</organism>
<dbReference type="EMBL" id="PGCP01000015">
    <property type="protein sequence ID" value="PJC93164.1"/>
    <property type="molecule type" value="Genomic_DNA"/>
</dbReference>
<dbReference type="Gene3D" id="2.60.120.10">
    <property type="entry name" value="Jelly Rolls"/>
    <property type="match status" value="1"/>
</dbReference>
<accession>A0A2M8H9B7</accession>
<comment type="caution">
    <text evidence="2">The sequence shown here is derived from an EMBL/GenBank/DDBJ whole genome shotgun (WGS) entry which is preliminary data.</text>
</comment>
<dbReference type="AlphaFoldDB" id="A0A2M8H9B7"/>
<sequence>MIKAHPTHAMLRAFVADELPLPLAVGVSAHSELCAECRARLRDCEAELATLHLADSMPPAETGVPEWDAMLATILQQPTSPEVVVTSPAPELRVAGQDYRLPRALARYHTAEWRQIGAIRQHRLPLAERGARASLLHIEAGGSIPAHTHEGYELTLLLAGSMQEGEVRYQAGDFILRDASHCHGPHTQDGCLCYTVQDAPIRFTKGLPRLLNGFSHRFY</sequence>
<dbReference type="OrthoDB" id="2988517at2"/>
<gene>
    <name evidence="2" type="ORF">CUC44_10890</name>
</gene>
<reference evidence="2 3" key="1">
    <citation type="submission" date="2017-11" db="EMBL/GenBank/DDBJ databases">
        <title>Draft genome sequence of environmental isolate Aeromonas lusitania sp. nov. MDC 2473.</title>
        <authorList>
            <person name="Colston S.M."/>
            <person name="Navarro A."/>
            <person name="Martinez-Murcia A.J."/>
            <person name="Graf J."/>
        </authorList>
    </citation>
    <scope>NUCLEOTIDE SEQUENCE [LARGE SCALE GENOMIC DNA]</scope>
    <source>
        <strain evidence="2 3">MDC 2473</strain>
    </source>
</reference>
<dbReference type="InterPro" id="IPR025979">
    <property type="entry name" value="ChrR-like_cupin_dom"/>
</dbReference>
<dbReference type="CDD" id="cd20301">
    <property type="entry name" value="cupin_ChrR"/>
    <property type="match status" value="1"/>
</dbReference>
<dbReference type="Proteomes" id="UP000232060">
    <property type="component" value="Unassembled WGS sequence"/>
</dbReference>
<dbReference type="Pfam" id="PF12973">
    <property type="entry name" value="Cupin_7"/>
    <property type="match status" value="1"/>
</dbReference>
<dbReference type="InterPro" id="IPR012807">
    <property type="entry name" value="Anti-sigma_ChrR"/>
</dbReference>
<evidence type="ECO:0000313" key="3">
    <source>
        <dbReference type="Proteomes" id="UP000232060"/>
    </source>
</evidence>
<dbReference type="RefSeq" id="WP_100859975.1">
    <property type="nucleotide sequence ID" value="NZ_PGCP01000015.1"/>
</dbReference>
<evidence type="ECO:0000313" key="2">
    <source>
        <dbReference type="EMBL" id="PJC93164.1"/>
    </source>
</evidence>
<feature type="domain" description="ChrR-like cupin" evidence="1">
    <location>
        <begin position="104"/>
        <end position="197"/>
    </location>
</feature>
<evidence type="ECO:0000259" key="1">
    <source>
        <dbReference type="Pfam" id="PF12973"/>
    </source>
</evidence>
<dbReference type="InterPro" id="IPR011051">
    <property type="entry name" value="RmlC_Cupin_sf"/>
</dbReference>
<dbReference type="Gene3D" id="1.10.10.1320">
    <property type="entry name" value="Anti-sigma factor, zinc-finger domain"/>
    <property type="match status" value="1"/>
</dbReference>